<dbReference type="RefSeq" id="WP_184523542.1">
    <property type="nucleotide sequence ID" value="NZ_JACHGK010000002.1"/>
</dbReference>
<evidence type="ECO:0000313" key="1">
    <source>
        <dbReference type="EMBL" id="MBB6444471.1"/>
    </source>
</evidence>
<dbReference type="SUPFAM" id="SSF55008">
    <property type="entry name" value="HMA, heavy metal-associated domain"/>
    <property type="match status" value="1"/>
</dbReference>
<evidence type="ECO:0000313" key="2">
    <source>
        <dbReference type="Proteomes" id="UP000531594"/>
    </source>
</evidence>
<sequence length="74" mass="8298">MITRTMAIANLNKTNEEQIIQALHDVWGVRNIKLNHEKGEAMVTFDENAASFIDFEQAVKDCGFEASVIEDGQT</sequence>
<dbReference type="InterPro" id="IPR036163">
    <property type="entry name" value="HMA_dom_sf"/>
</dbReference>
<comment type="caution">
    <text evidence="1">The sequence shown here is derived from an EMBL/GenBank/DDBJ whole genome shotgun (WGS) entry which is preliminary data.</text>
</comment>
<dbReference type="AlphaFoldDB" id="A0A7X0HRY6"/>
<name>A0A7X0HRY6_9BACI</name>
<protein>
    <submittedName>
        <fullName evidence="1">Copper chaperone CopZ</fullName>
    </submittedName>
</protein>
<proteinExistence type="predicted"/>
<gene>
    <name evidence="1" type="ORF">HNR53_001079</name>
</gene>
<reference evidence="1 2" key="1">
    <citation type="submission" date="2020-08" db="EMBL/GenBank/DDBJ databases">
        <title>Genomic Encyclopedia of Type Strains, Phase IV (KMG-IV): sequencing the most valuable type-strain genomes for metagenomic binning, comparative biology and taxonomic classification.</title>
        <authorList>
            <person name="Goeker M."/>
        </authorList>
    </citation>
    <scope>NUCLEOTIDE SEQUENCE [LARGE SCALE GENOMIC DNA]</scope>
    <source>
        <strain evidence="1 2">DSM 5391</strain>
    </source>
</reference>
<dbReference type="GO" id="GO:0046872">
    <property type="term" value="F:metal ion binding"/>
    <property type="evidence" value="ECO:0007669"/>
    <property type="project" value="InterPro"/>
</dbReference>
<dbReference type="Gene3D" id="3.30.70.100">
    <property type="match status" value="1"/>
</dbReference>
<organism evidence="1 2">
    <name type="scientific">Bacillus benzoevorans</name>
    <dbReference type="NCBI Taxonomy" id="1456"/>
    <lineage>
        <taxon>Bacteria</taxon>
        <taxon>Bacillati</taxon>
        <taxon>Bacillota</taxon>
        <taxon>Bacilli</taxon>
        <taxon>Bacillales</taxon>
        <taxon>Bacillaceae</taxon>
        <taxon>Bacillus</taxon>
    </lineage>
</organism>
<accession>A0A7X0HRY6</accession>
<keyword evidence="2" id="KW-1185">Reference proteome</keyword>
<dbReference type="EMBL" id="JACHGK010000002">
    <property type="protein sequence ID" value="MBB6444471.1"/>
    <property type="molecule type" value="Genomic_DNA"/>
</dbReference>
<dbReference type="Proteomes" id="UP000531594">
    <property type="component" value="Unassembled WGS sequence"/>
</dbReference>